<accession>A0ABM8GHG2</accession>
<reference evidence="1" key="1">
    <citation type="journal article" date="2014" name="Int. J. Syst. Evol. Microbiol.">
        <title>Complete genome of a new Firmicutes species belonging to the dominant human colonic microbiota ('Ruminococcus bicirculans') reveals two chromosomes and a selective capacity to utilize plant glucans.</title>
        <authorList>
            <consortium name="NISC Comparative Sequencing Program"/>
            <person name="Wegmann U."/>
            <person name="Louis P."/>
            <person name="Goesmann A."/>
            <person name="Henrissat B."/>
            <person name="Duncan S.H."/>
            <person name="Flint H.J."/>
        </authorList>
    </citation>
    <scope>NUCLEOTIDE SEQUENCE</scope>
    <source>
        <strain evidence="1">NBRC 108728</strain>
    </source>
</reference>
<reference evidence="3" key="2">
    <citation type="journal article" date="2019" name="Int. J. Syst. Evol. Microbiol.">
        <title>The Global Catalogue of Microorganisms (GCM) 10K type strain sequencing project: providing services to taxonomists for standard genome sequencing and annotation.</title>
        <authorList>
            <consortium name="The Broad Institute Genomics Platform"/>
            <consortium name="The Broad Institute Genome Sequencing Center for Infectious Disease"/>
            <person name="Wu L."/>
            <person name="Ma J."/>
        </authorList>
    </citation>
    <scope>NUCLEOTIDE SEQUENCE [LARGE SCALE GENOMIC DNA]</scope>
    <source>
        <strain evidence="3">NBRC 108728</strain>
    </source>
</reference>
<dbReference type="Proteomes" id="UP001321486">
    <property type="component" value="Chromosome"/>
</dbReference>
<dbReference type="Pfam" id="PF14100">
    <property type="entry name" value="DUF6807"/>
    <property type="match status" value="1"/>
</dbReference>
<keyword evidence="3" id="KW-1185">Reference proteome</keyword>
<dbReference type="RefSeq" id="WP_286344876.1">
    <property type="nucleotide sequence ID" value="NZ_AP027732.1"/>
</dbReference>
<name>A0ABM8GHG2_9MICO</name>
<reference evidence="1" key="3">
    <citation type="submission" date="2023-02" db="EMBL/GenBank/DDBJ databases">
        <authorList>
            <person name="Sun Q."/>
            <person name="Mori K."/>
        </authorList>
    </citation>
    <scope>NUCLEOTIDE SEQUENCE</scope>
    <source>
        <strain evidence="1">NBRC 108728</strain>
    </source>
</reference>
<dbReference type="EMBL" id="AP027732">
    <property type="protein sequence ID" value="BDZ52270.1"/>
    <property type="molecule type" value="Genomic_DNA"/>
</dbReference>
<gene>
    <name evidence="1" type="ORF">GCM10025867_00380</name>
    <name evidence="2" type="ORF">GCM10025867_45110</name>
</gene>
<organism evidence="1 3">
    <name type="scientific">Frondihabitans sucicola</name>
    <dbReference type="NCBI Taxonomy" id="1268041"/>
    <lineage>
        <taxon>Bacteria</taxon>
        <taxon>Bacillati</taxon>
        <taxon>Actinomycetota</taxon>
        <taxon>Actinomycetes</taxon>
        <taxon>Micrococcales</taxon>
        <taxon>Microbacteriaceae</taxon>
        <taxon>Frondihabitans</taxon>
    </lineage>
</organism>
<protein>
    <recommendedName>
        <fullName evidence="4">Oxidoreductase</fullName>
    </recommendedName>
</protein>
<evidence type="ECO:0000313" key="3">
    <source>
        <dbReference type="Proteomes" id="UP001321486"/>
    </source>
</evidence>
<evidence type="ECO:0000313" key="2">
    <source>
        <dbReference type="EMBL" id="BDZ52270.1"/>
    </source>
</evidence>
<evidence type="ECO:0000313" key="1">
    <source>
        <dbReference type="EMBL" id="BDZ47797.1"/>
    </source>
</evidence>
<dbReference type="EMBL" id="AP027732">
    <property type="protein sequence ID" value="BDZ47797.1"/>
    <property type="molecule type" value="Genomic_DNA"/>
</dbReference>
<sequence length="285" mass="30796">MSERGLARRNAVTVRHTGVSVEIVVGDVAIARYVFEPDAPAAEAPKPYLHPLRTLSGAPLSVHRPWDHRWHKGLQMTLSEVSGENFWGGPTYTPGAGYVWKENLGRILHTGFDDGVTAADAQDHDEVALAETLDWVASSGERWFAEHRRQRFHGVDVARGLWAFDFDTSLENVSGRRLDLGSPTTLGREAAGYTGLFWRGPRSWTGARVTAAGVPDGDDPMGVESDWLALSSQNDDRDGGATVLAIAGSSSADVPLAWFVRAEPFAAIAPSPAFGREVALEPGRG</sequence>
<dbReference type="InterPro" id="IPR029475">
    <property type="entry name" value="DUF6807"/>
</dbReference>
<evidence type="ECO:0008006" key="4">
    <source>
        <dbReference type="Google" id="ProtNLM"/>
    </source>
</evidence>
<proteinExistence type="predicted"/>